<reference evidence="2 3" key="1">
    <citation type="submission" date="2019-09" db="EMBL/GenBank/DDBJ databases">
        <title>Parvibaculum sedimenti sp. nov., isolated from sediment.</title>
        <authorList>
            <person name="Wang Y."/>
        </authorList>
    </citation>
    <scope>NUCLEOTIDE SEQUENCE [LARGE SCALE GENOMIC DNA]</scope>
    <source>
        <strain evidence="2 3">HXT-9</strain>
    </source>
</reference>
<organism evidence="2 3">
    <name type="scientific">Parvibaculum sedimenti</name>
    <dbReference type="NCBI Taxonomy" id="2608632"/>
    <lineage>
        <taxon>Bacteria</taxon>
        <taxon>Pseudomonadati</taxon>
        <taxon>Pseudomonadota</taxon>
        <taxon>Alphaproteobacteria</taxon>
        <taxon>Hyphomicrobiales</taxon>
        <taxon>Parvibaculaceae</taxon>
        <taxon>Parvibaculum</taxon>
    </lineage>
</organism>
<evidence type="ECO:0000256" key="1">
    <source>
        <dbReference type="SAM" id="SignalP"/>
    </source>
</evidence>
<sequence>MNQFGKLTLMLAVASVTGLGTLSLGSSAARADDDDYYRPRVQCDWDGDDCRYVQPERTVRTECDRDGDDCRQLVCDEDGDRCRPMAERQERYAYHHRGWW</sequence>
<dbReference type="EMBL" id="WESC01000004">
    <property type="protein sequence ID" value="KAB7741187.1"/>
    <property type="molecule type" value="Genomic_DNA"/>
</dbReference>
<proteinExistence type="predicted"/>
<accession>A0A6N6VJC5</accession>
<dbReference type="AlphaFoldDB" id="A0A6N6VJC5"/>
<keyword evidence="1" id="KW-0732">Signal</keyword>
<keyword evidence="3" id="KW-1185">Reference proteome</keyword>
<comment type="caution">
    <text evidence="2">The sequence shown here is derived from an EMBL/GenBank/DDBJ whole genome shotgun (WGS) entry which is preliminary data.</text>
</comment>
<evidence type="ECO:0000313" key="2">
    <source>
        <dbReference type="EMBL" id="KAB7741187.1"/>
    </source>
</evidence>
<gene>
    <name evidence="2" type="ORF">F2P47_05420</name>
</gene>
<protein>
    <submittedName>
        <fullName evidence="2">Uncharacterized protein</fullName>
    </submittedName>
</protein>
<feature type="chain" id="PRO_5027071464" evidence="1">
    <location>
        <begin position="32"/>
        <end position="100"/>
    </location>
</feature>
<dbReference type="Proteomes" id="UP000468901">
    <property type="component" value="Unassembled WGS sequence"/>
</dbReference>
<name>A0A6N6VJC5_9HYPH</name>
<evidence type="ECO:0000313" key="3">
    <source>
        <dbReference type="Proteomes" id="UP000468901"/>
    </source>
</evidence>
<dbReference type="RefSeq" id="WP_152215159.1">
    <property type="nucleotide sequence ID" value="NZ_WESC01000004.1"/>
</dbReference>
<feature type="signal peptide" evidence="1">
    <location>
        <begin position="1"/>
        <end position="31"/>
    </location>
</feature>